<sequence length="149" mass="16856">MLQVGFSIPDLFRAQRGELFPRQGQCSTSQPAGEQCAPHRLLHFLPLLKHPMMFHVMPCRPHPGSPSVSDIFPFLRMGRVKTEPLQAGSTLQAKGHGLMPPSLLQQSATDPPLSMSNYNVIFSHLRRRLKQRDIAERPWTATDESYWIA</sequence>
<comment type="caution">
    <text evidence="1">The sequence shown here is derived from an EMBL/GenBank/DDBJ whole genome shotgun (WGS) entry which is preliminary data.</text>
</comment>
<evidence type="ECO:0000313" key="1">
    <source>
        <dbReference type="EMBL" id="KAJ8334216.1"/>
    </source>
</evidence>
<name>A0A9Q1IC54_SYNKA</name>
<dbReference type="AlphaFoldDB" id="A0A9Q1IC54"/>
<organism evidence="1 2">
    <name type="scientific">Synaphobranchus kaupii</name>
    <name type="common">Kaup's arrowtooth eel</name>
    <dbReference type="NCBI Taxonomy" id="118154"/>
    <lineage>
        <taxon>Eukaryota</taxon>
        <taxon>Metazoa</taxon>
        <taxon>Chordata</taxon>
        <taxon>Craniata</taxon>
        <taxon>Vertebrata</taxon>
        <taxon>Euteleostomi</taxon>
        <taxon>Actinopterygii</taxon>
        <taxon>Neopterygii</taxon>
        <taxon>Teleostei</taxon>
        <taxon>Anguilliformes</taxon>
        <taxon>Synaphobranchidae</taxon>
        <taxon>Synaphobranchus</taxon>
    </lineage>
</organism>
<protein>
    <submittedName>
        <fullName evidence="1">Uncharacterized protein</fullName>
    </submittedName>
</protein>
<dbReference type="Proteomes" id="UP001152622">
    <property type="component" value="Chromosome 21"/>
</dbReference>
<dbReference type="EMBL" id="JAINUF010000021">
    <property type="protein sequence ID" value="KAJ8334216.1"/>
    <property type="molecule type" value="Genomic_DNA"/>
</dbReference>
<reference evidence="1" key="1">
    <citation type="journal article" date="2023" name="Science">
        <title>Genome structures resolve the early diversification of teleost fishes.</title>
        <authorList>
            <person name="Parey E."/>
            <person name="Louis A."/>
            <person name="Montfort J."/>
            <person name="Bouchez O."/>
            <person name="Roques C."/>
            <person name="Iampietro C."/>
            <person name="Lluch J."/>
            <person name="Castinel A."/>
            <person name="Donnadieu C."/>
            <person name="Desvignes T."/>
            <person name="Floi Bucao C."/>
            <person name="Jouanno E."/>
            <person name="Wen M."/>
            <person name="Mejri S."/>
            <person name="Dirks R."/>
            <person name="Jansen H."/>
            <person name="Henkel C."/>
            <person name="Chen W.J."/>
            <person name="Zahm M."/>
            <person name="Cabau C."/>
            <person name="Klopp C."/>
            <person name="Thompson A.W."/>
            <person name="Robinson-Rechavi M."/>
            <person name="Braasch I."/>
            <person name="Lecointre G."/>
            <person name="Bobe J."/>
            <person name="Postlethwait J.H."/>
            <person name="Berthelot C."/>
            <person name="Roest Crollius H."/>
            <person name="Guiguen Y."/>
        </authorList>
    </citation>
    <scope>NUCLEOTIDE SEQUENCE</scope>
    <source>
        <strain evidence="1">WJC10195</strain>
    </source>
</reference>
<keyword evidence="2" id="KW-1185">Reference proteome</keyword>
<accession>A0A9Q1IC54</accession>
<gene>
    <name evidence="1" type="ORF">SKAU_G00398550</name>
</gene>
<proteinExistence type="predicted"/>
<evidence type="ECO:0000313" key="2">
    <source>
        <dbReference type="Proteomes" id="UP001152622"/>
    </source>
</evidence>